<protein>
    <submittedName>
        <fullName evidence="1">Uncharacterized protein</fullName>
    </submittedName>
</protein>
<evidence type="ECO:0000313" key="1">
    <source>
        <dbReference type="EnsemblPlants" id="Bra003425.1-P"/>
    </source>
</evidence>
<dbReference type="HOGENOM" id="CLU_1449624_0_0_1"/>
<dbReference type="Proteomes" id="UP000011750">
    <property type="component" value="Chromosome A07"/>
</dbReference>
<reference evidence="1 2" key="1">
    <citation type="journal article" date="2011" name="Nat. Genet.">
        <title>The genome of the mesopolyploid crop species Brassica rapa.</title>
        <authorList>
            <consortium name="Brassica rapa Genome Sequencing Project Consortium"/>
            <person name="Wang X."/>
            <person name="Wang H."/>
            <person name="Wang J."/>
            <person name="Sun R."/>
            <person name="Wu J."/>
            <person name="Liu S."/>
            <person name="Bai Y."/>
            <person name="Mun J.H."/>
            <person name="Bancroft I."/>
            <person name="Cheng F."/>
            <person name="Huang S."/>
            <person name="Li X."/>
            <person name="Hua W."/>
            <person name="Wang J."/>
            <person name="Wang X."/>
            <person name="Freeling M."/>
            <person name="Pires J.C."/>
            <person name="Paterson A.H."/>
            <person name="Chalhoub B."/>
            <person name="Wang B."/>
            <person name="Hayward A."/>
            <person name="Sharpe A.G."/>
            <person name="Park B.S."/>
            <person name="Weisshaar B."/>
            <person name="Liu B."/>
            <person name="Li B."/>
            <person name="Liu B."/>
            <person name="Tong C."/>
            <person name="Song C."/>
            <person name="Duran C."/>
            <person name="Peng C."/>
            <person name="Geng C."/>
            <person name="Koh C."/>
            <person name="Lin C."/>
            <person name="Edwards D."/>
            <person name="Mu D."/>
            <person name="Shen D."/>
            <person name="Soumpourou E."/>
            <person name="Li F."/>
            <person name="Fraser F."/>
            <person name="Conant G."/>
            <person name="Lassalle G."/>
            <person name="King G.J."/>
            <person name="Bonnema G."/>
            <person name="Tang H."/>
            <person name="Wang H."/>
            <person name="Belcram H."/>
            <person name="Zhou H."/>
            <person name="Hirakawa H."/>
            <person name="Abe H."/>
            <person name="Guo H."/>
            <person name="Wang H."/>
            <person name="Jin H."/>
            <person name="Parkin I.A."/>
            <person name="Batley J."/>
            <person name="Kim J.S."/>
            <person name="Just J."/>
            <person name="Li J."/>
            <person name="Xu J."/>
            <person name="Deng J."/>
            <person name="Kim J.A."/>
            <person name="Li J."/>
            <person name="Yu J."/>
            <person name="Meng J."/>
            <person name="Wang J."/>
            <person name="Min J."/>
            <person name="Poulain J."/>
            <person name="Wang J."/>
            <person name="Hatakeyama K."/>
            <person name="Wu K."/>
            <person name="Wang L."/>
            <person name="Fang L."/>
            <person name="Trick M."/>
            <person name="Links M.G."/>
            <person name="Zhao M."/>
            <person name="Jin M."/>
            <person name="Ramchiary N."/>
            <person name="Drou N."/>
            <person name="Berkman P.J."/>
            <person name="Cai Q."/>
            <person name="Huang Q."/>
            <person name="Li R."/>
            <person name="Tabata S."/>
            <person name="Cheng S."/>
            <person name="Zhang S."/>
            <person name="Zhang S."/>
            <person name="Huang S."/>
            <person name="Sato S."/>
            <person name="Sun S."/>
            <person name="Kwon S.J."/>
            <person name="Choi S.R."/>
            <person name="Lee T.H."/>
            <person name="Fan W."/>
            <person name="Zhao X."/>
            <person name="Tan X."/>
            <person name="Xu X."/>
            <person name="Wang Y."/>
            <person name="Qiu Y."/>
            <person name="Yin Y."/>
            <person name="Li Y."/>
            <person name="Du Y."/>
            <person name="Liao Y."/>
            <person name="Lim Y."/>
            <person name="Narusaka Y."/>
            <person name="Wang Y."/>
            <person name="Wang Z."/>
            <person name="Li Z."/>
            <person name="Wang Z."/>
            <person name="Xiong Z."/>
            <person name="Zhang Z."/>
        </authorList>
    </citation>
    <scope>NUCLEOTIDE SEQUENCE [LARGE SCALE GENOMIC DNA]</scope>
    <source>
        <strain evidence="1 2">cv. Chiifu-401-42</strain>
    </source>
</reference>
<dbReference type="AlphaFoldDB" id="M4CGU2"/>
<dbReference type="EnsemblPlants" id="Bra003425.1">
    <property type="protein sequence ID" value="Bra003425.1-P"/>
    <property type="gene ID" value="Bra003425"/>
</dbReference>
<sequence>MSRRIIGSLSLRLRVIIVWPRSRSLLLRLEPYSTTPIVVGTDIYIVDNVLYMHYHDVGLMWRIEIVSVALLSSATSSSVAPCLRPRWWFFSTVTVLSLGGSPQFKRDEAFPRSRRFGVSVATDISLGRDEAFPRSRRFGVSVATDISLGRDEAFPLSRRFGVSVATELSSTATELSLGGVEALSRRR</sequence>
<accession>M4CGU2</accession>
<reference evidence="1 2" key="2">
    <citation type="journal article" date="2018" name="Hortic Res">
        <title>Improved Brassica rapa reference genome by single-molecule sequencing and chromosome conformation capture technologies.</title>
        <authorList>
            <person name="Zhang L."/>
            <person name="Cai X."/>
            <person name="Wu J."/>
            <person name="Liu M."/>
            <person name="Grob S."/>
            <person name="Cheng F."/>
            <person name="Liang J."/>
            <person name="Cai C."/>
            <person name="Liu Z."/>
            <person name="Liu B."/>
            <person name="Wang F."/>
            <person name="Li S."/>
            <person name="Liu F."/>
            <person name="Li X."/>
            <person name="Cheng L."/>
            <person name="Yang W."/>
            <person name="Li M.H."/>
            <person name="Grossniklaus U."/>
            <person name="Zheng H."/>
            <person name="Wang X."/>
        </authorList>
    </citation>
    <scope>NUCLEOTIDE SEQUENCE [LARGE SCALE GENOMIC DNA]</scope>
    <source>
        <strain evidence="1 2">cv. Chiifu-401-42</strain>
    </source>
</reference>
<dbReference type="Gramene" id="Bra003425.1">
    <property type="protein sequence ID" value="Bra003425.1-P"/>
    <property type="gene ID" value="Bra003425"/>
</dbReference>
<evidence type="ECO:0000313" key="2">
    <source>
        <dbReference type="Proteomes" id="UP000011750"/>
    </source>
</evidence>
<reference evidence="1" key="3">
    <citation type="submission" date="2023-03" db="UniProtKB">
        <authorList>
            <consortium name="EnsemblPlants"/>
        </authorList>
    </citation>
    <scope>IDENTIFICATION</scope>
    <source>
        <strain evidence="1">cv. Chiifu-401-42</strain>
    </source>
</reference>
<dbReference type="InParanoid" id="M4CGU2"/>
<organism evidence="1 2">
    <name type="scientific">Brassica campestris</name>
    <name type="common">Field mustard</name>
    <dbReference type="NCBI Taxonomy" id="3711"/>
    <lineage>
        <taxon>Eukaryota</taxon>
        <taxon>Viridiplantae</taxon>
        <taxon>Streptophyta</taxon>
        <taxon>Embryophyta</taxon>
        <taxon>Tracheophyta</taxon>
        <taxon>Spermatophyta</taxon>
        <taxon>Magnoliopsida</taxon>
        <taxon>eudicotyledons</taxon>
        <taxon>Gunneridae</taxon>
        <taxon>Pentapetalae</taxon>
        <taxon>rosids</taxon>
        <taxon>malvids</taxon>
        <taxon>Brassicales</taxon>
        <taxon>Brassicaceae</taxon>
        <taxon>Brassiceae</taxon>
        <taxon>Brassica</taxon>
    </lineage>
</organism>
<proteinExistence type="predicted"/>
<keyword evidence="2" id="KW-1185">Reference proteome</keyword>
<name>M4CGU2_BRACM</name>